<protein>
    <submittedName>
        <fullName evidence="1">Uncharacterized protein</fullName>
    </submittedName>
</protein>
<evidence type="ECO:0000313" key="1">
    <source>
        <dbReference type="EMBL" id="KKL55400.1"/>
    </source>
</evidence>
<organism evidence="1">
    <name type="scientific">marine sediment metagenome</name>
    <dbReference type="NCBI Taxonomy" id="412755"/>
    <lineage>
        <taxon>unclassified sequences</taxon>
        <taxon>metagenomes</taxon>
        <taxon>ecological metagenomes</taxon>
    </lineage>
</organism>
<dbReference type="Pfam" id="PF19663">
    <property type="entry name" value="DUF6166"/>
    <property type="match status" value="1"/>
</dbReference>
<comment type="caution">
    <text evidence="1">The sequence shown here is derived from an EMBL/GenBank/DDBJ whole genome shotgun (WGS) entry which is preliminary data.</text>
</comment>
<dbReference type="EMBL" id="LAZR01030852">
    <property type="protein sequence ID" value="KKL55400.1"/>
    <property type="molecule type" value="Genomic_DNA"/>
</dbReference>
<dbReference type="AlphaFoldDB" id="A0A0F9FDP7"/>
<proteinExistence type="predicted"/>
<sequence length="121" mass="13202">MTKDKSYPPTLYTGTNGHIVKKRLMPDGEATPLPVEPSLLVTEHSPDGFSWGYNGSGPAQLALAILLDITSDPETARKFAYDFLSDFVSGWQDGWGITSDIVLAWLDKVKAEYVALKAGKN</sequence>
<accession>A0A0F9FDP7</accession>
<reference evidence="1" key="1">
    <citation type="journal article" date="2015" name="Nature">
        <title>Complex archaea that bridge the gap between prokaryotes and eukaryotes.</title>
        <authorList>
            <person name="Spang A."/>
            <person name="Saw J.H."/>
            <person name="Jorgensen S.L."/>
            <person name="Zaremba-Niedzwiedzka K."/>
            <person name="Martijn J."/>
            <person name="Lind A.E."/>
            <person name="van Eijk R."/>
            <person name="Schleper C."/>
            <person name="Guy L."/>
            <person name="Ettema T.J."/>
        </authorList>
    </citation>
    <scope>NUCLEOTIDE SEQUENCE</scope>
</reference>
<dbReference type="InterPro" id="IPR046164">
    <property type="entry name" value="DUF6166"/>
</dbReference>
<name>A0A0F9FDP7_9ZZZZ</name>
<gene>
    <name evidence="1" type="ORF">LCGC14_2255780</name>
</gene>